<dbReference type="Proteomes" id="UP000250434">
    <property type="component" value="Chromosome"/>
</dbReference>
<evidence type="ECO:0000313" key="6">
    <source>
        <dbReference type="Proteomes" id="UP000250434"/>
    </source>
</evidence>
<name>A0A344LB48_9PSEU</name>
<feature type="domain" description="CBS" evidence="4">
    <location>
        <begin position="1"/>
        <end position="55"/>
    </location>
</feature>
<sequence>MITAALDTPFRELVGTMIAHDLDALPVIDLTGRPLGVVTDADVHAKLEFHNGTDSPPLLAGAHCRARWRKSSGATAADLMTTPATTISEHAPLTEAVHLLGIARSVYVTDHTHRLVGVLTRHDTLRLFLRSDHAIQADIERDILTPVRAAEARHLTVHVTHGIVTLEGTLTLHSTAETLYHHTHHVPGVIAVHNNLRYTVDDLMITGM</sequence>
<dbReference type="Gene3D" id="3.10.580.10">
    <property type="entry name" value="CBS-domain"/>
    <property type="match status" value="1"/>
</dbReference>
<keyword evidence="6" id="KW-1185">Reference proteome</keyword>
<proteinExistence type="predicted"/>
<accession>A0A344LB48</accession>
<evidence type="ECO:0008006" key="7">
    <source>
        <dbReference type="Google" id="ProtNLM"/>
    </source>
</evidence>
<organism evidence="5 6">
    <name type="scientific">Amycolatopsis albispora</name>
    <dbReference type="NCBI Taxonomy" id="1804986"/>
    <lineage>
        <taxon>Bacteria</taxon>
        <taxon>Bacillati</taxon>
        <taxon>Actinomycetota</taxon>
        <taxon>Actinomycetes</taxon>
        <taxon>Pseudonocardiales</taxon>
        <taxon>Pseudonocardiaceae</taxon>
        <taxon>Amycolatopsis</taxon>
    </lineage>
</organism>
<evidence type="ECO:0000256" key="2">
    <source>
        <dbReference type="PROSITE-ProRule" id="PRU00703"/>
    </source>
</evidence>
<dbReference type="Pfam" id="PF04972">
    <property type="entry name" value="BON"/>
    <property type="match status" value="1"/>
</dbReference>
<gene>
    <name evidence="5" type="ORF">A4R43_24530</name>
</gene>
<feature type="domain" description="CBS" evidence="4">
    <location>
        <begin position="80"/>
        <end position="135"/>
    </location>
</feature>
<evidence type="ECO:0000259" key="3">
    <source>
        <dbReference type="PROSITE" id="PS50914"/>
    </source>
</evidence>
<dbReference type="PANTHER" id="PTHR48108">
    <property type="entry name" value="CBS DOMAIN-CONTAINING PROTEIN CBSX2, CHLOROPLASTIC"/>
    <property type="match status" value="1"/>
</dbReference>
<dbReference type="SMART" id="SM00116">
    <property type="entry name" value="CBS"/>
    <property type="match status" value="2"/>
</dbReference>
<dbReference type="InterPro" id="IPR051462">
    <property type="entry name" value="CBS_domain-containing"/>
</dbReference>
<dbReference type="InterPro" id="IPR000644">
    <property type="entry name" value="CBS_dom"/>
</dbReference>
<keyword evidence="2" id="KW-0129">CBS domain</keyword>
<dbReference type="AlphaFoldDB" id="A0A344LB48"/>
<reference evidence="5 6" key="1">
    <citation type="submission" date="2016-04" db="EMBL/GenBank/DDBJ databases">
        <title>Complete genome sequence and analysis of deep-sea sediment isolate, Amycolatopsis sp. WP1.</title>
        <authorList>
            <person name="Wang H."/>
            <person name="Chen S."/>
            <person name="Wu Q."/>
        </authorList>
    </citation>
    <scope>NUCLEOTIDE SEQUENCE [LARGE SCALE GENOMIC DNA]</scope>
    <source>
        <strain evidence="5 6">WP1</strain>
    </source>
</reference>
<dbReference type="Pfam" id="PF00571">
    <property type="entry name" value="CBS"/>
    <property type="match status" value="2"/>
</dbReference>
<protein>
    <recommendedName>
        <fullName evidence="7">CBS domain-containing protein</fullName>
    </recommendedName>
</protein>
<dbReference type="InterPro" id="IPR046342">
    <property type="entry name" value="CBS_dom_sf"/>
</dbReference>
<evidence type="ECO:0000313" key="5">
    <source>
        <dbReference type="EMBL" id="AXB45272.1"/>
    </source>
</evidence>
<dbReference type="KEGG" id="aab:A4R43_24530"/>
<dbReference type="EMBL" id="CP015163">
    <property type="protein sequence ID" value="AXB45272.1"/>
    <property type="molecule type" value="Genomic_DNA"/>
</dbReference>
<evidence type="ECO:0000259" key="4">
    <source>
        <dbReference type="PROSITE" id="PS51371"/>
    </source>
</evidence>
<dbReference type="InterPro" id="IPR007055">
    <property type="entry name" value="BON_dom"/>
</dbReference>
<dbReference type="PANTHER" id="PTHR48108:SF6">
    <property type="entry name" value="CBS DOMAIN-CONTAINING PROTEIN CBSX1, CHLOROPLASTIC"/>
    <property type="match status" value="1"/>
</dbReference>
<dbReference type="SUPFAM" id="SSF54631">
    <property type="entry name" value="CBS-domain pair"/>
    <property type="match status" value="1"/>
</dbReference>
<evidence type="ECO:0000256" key="1">
    <source>
        <dbReference type="ARBA" id="ARBA00022737"/>
    </source>
</evidence>
<dbReference type="PROSITE" id="PS51371">
    <property type="entry name" value="CBS"/>
    <property type="match status" value="2"/>
</dbReference>
<dbReference type="Gene3D" id="3.30.1340.30">
    <property type="match status" value="1"/>
</dbReference>
<feature type="domain" description="BON" evidence="3">
    <location>
        <begin position="131"/>
        <end position="200"/>
    </location>
</feature>
<keyword evidence="1" id="KW-0677">Repeat</keyword>
<dbReference type="PROSITE" id="PS50914">
    <property type="entry name" value="BON"/>
    <property type="match status" value="1"/>
</dbReference>